<comment type="similarity">
    <text evidence="2">Belongs to the TonB family.</text>
</comment>
<evidence type="ECO:0000256" key="8">
    <source>
        <dbReference type="ARBA" id="ARBA00022989"/>
    </source>
</evidence>
<keyword evidence="7" id="KW-0653">Protein transport</keyword>
<keyword evidence="3" id="KW-0813">Transport</keyword>
<dbReference type="PANTHER" id="PTHR33446">
    <property type="entry name" value="PROTEIN TONB-RELATED"/>
    <property type="match status" value="1"/>
</dbReference>
<evidence type="ECO:0000256" key="5">
    <source>
        <dbReference type="ARBA" id="ARBA00022519"/>
    </source>
</evidence>
<feature type="transmembrane region" description="Helical" evidence="11">
    <location>
        <begin position="12"/>
        <end position="33"/>
    </location>
</feature>
<gene>
    <name evidence="13" type="ORF">HYY20_01370</name>
</gene>
<dbReference type="Pfam" id="PF03544">
    <property type="entry name" value="TonB_C"/>
    <property type="match status" value="1"/>
</dbReference>
<dbReference type="NCBIfam" id="TIGR01352">
    <property type="entry name" value="tonB_Cterm"/>
    <property type="match status" value="1"/>
</dbReference>
<reference evidence="13" key="1">
    <citation type="submission" date="2020-07" db="EMBL/GenBank/DDBJ databases">
        <title>Huge and variable diversity of episymbiotic CPR bacteria and DPANN archaea in groundwater ecosystems.</title>
        <authorList>
            <person name="He C.Y."/>
            <person name="Keren R."/>
            <person name="Whittaker M."/>
            <person name="Farag I.F."/>
            <person name="Doudna J."/>
            <person name="Cate J.H.D."/>
            <person name="Banfield J.F."/>
        </authorList>
    </citation>
    <scope>NUCLEOTIDE SEQUENCE</scope>
    <source>
        <strain evidence="13">NC_groundwater_672_Ag_B-0.1um_62_36</strain>
    </source>
</reference>
<evidence type="ECO:0000256" key="11">
    <source>
        <dbReference type="SAM" id="Phobius"/>
    </source>
</evidence>
<sequence length="359" mass="37999">MAGKRDPGGKWIYVALSLLFHLVLFLGLSWVILEDPRDLRDLRSLPPRLVRVQVMAEMPLEIHPAPKIEGPPNKKIVPVRPVEGARAGLRPRAVAPSSPARRRRSGPAPAKDTTPVSVLPGPLASAPAKGLPQPAGGGEALPVARNVDEGSPPDPRVSGAQEALRERSPAVPVGSMPTPEEGKREPAEKRIMAGAAGSGGEAGGAPPGKPQAAEAPATLEGPSSEGAARSAVGQEKEKGDPAENRMAAIADGGHPSLPRKEGKFLSLAQPRYRENDRPIYPRLAQLKGYEGKVLLEVEVRADGRVGGVVIKESSNHKVLDEAALKAVRKWRYSPARRGGTPVASRVLVPIYFELAGENH</sequence>
<organism evidence="13 14">
    <name type="scientific">Tectimicrobiota bacterium</name>
    <dbReference type="NCBI Taxonomy" id="2528274"/>
    <lineage>
        <taxon>Bacteria</taxon>
        <taxon>Pseudomonadati</taxon>
        <taxon>Nitrospinota/Tectimicrobiota group</taxon>
        <taxon>Candidatus Tectimicrobiota</taxon>
    </lineage>
</organism>
<dbReference type="SUPFAM" id="SSF74653">
    <property type="entry name" value="TolA/TonB C-terminal domain"/>
    <property type="match status" value="1"/>
</dbReference>
<dbReference type="InterPro" id="IPR037682">
    <property type="entry name" value="TonB_C"/>
</dbReference>
<feature type="region of interest" description="Disordered" evidence="10">
    <location>
        <begin position="87"/>
        <end position="242"/>
    </location>
</feature>
<feature type="compositionally biased region" description="Gly residues" evidence="10">
    <location>
        <begin position="196"/>
        <end position="206"/>
    </location>
</feature>
<dbReference type="PROSITE" id="PS52015">
    <property type="entry name" value="TONB_CTD"/>
    <property type="match status" value="1"/>
</dbReference>
<feature type="compositionally biased region" description="Low complexity" evidence="10">
    <location>
        <begin position="90"/>
        <end position="99"/>
    </location>
</feature>
<keyword evidence="5" id="KW-0997">Cell inner membrane</keyword>
<dbReference type="GO" id="GO:0005886">
    <property type="term" value="C:plasma membrane"/>
    <property type="evidence" value="ECO:0007669"/>
    <property type="project" value="UniProtKB-SubCell"/>
</dbReference>
<evidence type="ECO:0000256" key="7">
    <source>
        <dbReference type="ARBA" id="ARBA00022927"/>
    </source>
</evidence>
<evidence type="ECO:0000256" key="1">
    <source>
        <dbReference type="ARBA" id="ARBA00004383"/>
    </source>
</evidence>
<evidence type="ECO:0000256" key="6">
    <source>
        <dbReference type="ARBA" id="ARBA00022692"/>
    </source>
</evidence>
<feature type="domain" description="TonB C-terminal" evidence="12">
    <location>
        <begin position="265"/>
        <end position="359"/>
    </location>
</feature>
<keyword evidence="8 11" id="KW-1133">Transmembrane helix</keyword>
<proteinExistence type="inferred from homology"/>
<dbReference type="GO" id="GO:0055085">
    <property type="term" value="P:transmembrane transport"/>
    <property type="evidence" value="ECO:0007669"/>
    <property type="project" value="InterPro"/>
</dbReference>
<evidence type="ECO:0000256" key="2">
    <source>
        <dbReference type="ARBA" id="ARBA00006555"/>
    </source>
</evidence>
<dbReference type="Gene3D" id="3.30.1150.10">
    <property type="match status" value="1"/>
</dbReference>
<evidence type="ECO:0000256" key="9">
    <source>
        <dbReference type="ARBA" id="ARBA00023136"/>
    </source>
</evidence>
<dbReference type="AlphaFoldDB" id="A0A932CMB3"/>
<evidence type="ECO:0000256" key="3">
    <source>
        <dbReference type="ARBA" id="ARBA00022448"/>
    </source>
</evidence>
<keyword evidence="6 11" id="KW-0812">Transmembrane</keyword>
<evidence type="ECO:0000313" key="14">
    <source>
        <dbReference type="Proteomes" id="UP000769766"/>
    </source>
</evidence>
<evidence type="ECO:0000259" key="12">
    <source>
        <dbReference type="PROSITE" id="PS52015"/>
    </source>
</evidence>
<name>A0A932CMB3_UNCTE</name>
<accession>A0A932CMB3</accession>
<evidence type="ECO:0000256" key="4">
    <source>
        <dbReference type="ARBA" id="ARBA00022475"/>
    </source>
</evidence>
<dbReference type="Proteomes" id="UP000769766">
    <property type="component" value="Unassembled WGS sequence"/>
</dbReference>
<comment type="subcellular location">
    <subcellularLocation>
        <location evidence="1">Cell inner membrane</location>
        <topology evidence="1">Single-pass membrane protein</topology>
        <orientation evidence="1">Periplasmic side</orientation>
    </subcellularLocation>
</comment>
<comment type="caution">
    <text evidence="13">The sequence shown here is derived from an EMBL/GenBank/DDBJ whole genome shotgun (WGS) entry which is preliminary data.</text>
</comment>
<feature type="compositionally biased region" description="Basic and acidic residues" evidence="10">
    <location>
        <begin position="180"/>
        <end position="191"/>
    </location>
</feature>
<evidence type="ECO:0000256" key="10">
    <source>
        <dbReference type="SAM" id="MobiDB-lite"/>
    </source>
</evidence>
<dbReference type="EMBL" id="JACPRF010000040">
    <property type="protein sequence ID" value="MBI2875511.1"/>
    <property type="molecule type" value="Genomic_DNA"/>
</dbReference>
<keyword evidence="4" id="KW-1003">Cell membrane</keyword>
<keyword evidence="9 11" id="KW-0472">Membrane</keyword>
<protein>
    <submittedName>
        <fullName evidence="13">TonB family protein</fullName>
    </submittedName>
</protein>
<dbReference type="GO" id="GO:0015031">
    <property type="term" value="P:protein transport"/>
    <property type="evidence" value="ECO:0007669"/>
    <property type="project" value="UniProtKB-KW"/>
</dbReference>
<dbReference type="InterPro" id="IPR006260">
    <property type="entry name" value="TonB/TolA_C"/>
</dbReference>
<dbReference type="InterPro" id="IPR051045">
    <property type="entry name" value="TonB-dependent_transducer"/>
</dbReference>
<evidence type="ECO:0000313" key="13">
    <source>
        <dbReference type="EMBL" id="MBI2875511.1"/>
    </source>
</evidence>